<name>A0A4U1C6W9_9SPHI</name>
<reference evidence="1 2" key="1">
    <citation type="submission" date="2019-04" db="EMBL/GenBank/DDBJ databases">
        <title>Pedobacter sp. AR-3-17 sp. nov., isolated from Arctic soil.</title>
        <authorList>
            <person name="Dahal R.H."/>
            <person name="Kim D.-U."/>
        </authorList>
    </citation>
    <scope>NUCLEOTIDE SEQUENCE [LARGE SCALE GENOMIC DNA]</scope>
    <source>
        <strain evidence="1 2">AR-3-17</strain>
    </source>
</reference>
<gene>
    <name evidence="1" type="ORF">FA046_08455</name>
</gene>
<accession>A0A4U1C6W9</accession>
<sequence>MTTNSIIKITAILCLYIISSCTEQQKKIEEAEQIQELKPVINLLYDSIKLNSFKYSDLVKFSTDSIEWEKRKGFYTRLDSLEFFQVYQDTSERYLAQSDRSIDLDFYYSKQKSKRNLIERTFLQQRESEYCDRILYHLYDLNGKLINKFIVASHCGDGGYYENSEGKFINDSTYVLLTEDNYKTEDTVKQNTITYTKTTTIIKRNGEINQNKELINTKIE</sequence>
<keyword evidence="2" id="KW-1185">Reference proteome</keyword>
<organism evidence="1 2">
    <name type="scientific">Pedobacter cryophilus</name>
    <dbReference type="NCBI Taxonomy" id="2571271"/>
    <lineage>
        <taxon>Bacteria</taxon>
        <taxon>Pseudomonadati</taxon>
        <taxon>Bacteroidota</taxon>
        <taxon>Sphingobacteriia</taxon>
        <taxon>Sphingobacteriales</taxon>
        <taxon>Sphingobacteriaceae</taxon>
        <taxon>Pedobacter</taxon>
    </lineage>
</organism>
<dbReference type="RefSeq" id="WP_136825941.1">
    <property type="nucleotide sequence ID" value="NZ_SWBP01000002.1"/>
</dbReference>
<dbReference type="OrthoDB" id="852885at2"/>
<dbReference type="Proteomes" id="UP000308181">
    <property type="component" value="Unassembled WGS sequence"/>
</dbReference>
<comment type="caution">
    <text evidence="1">The sequence shown here is derived from an EMBL/GenBank/DDBJ whole genome shotgun (WGS) entry which is preliminary data.</text>
</comment>
<dbReference type="AlphaFoldDB" id="A0A4U1C6W9"/>
<dbReference type="EMBL" id="SWBP01000002">
    <property type="protein sequence ID" value="TKB99130.1"/>
    <property type="molecule type" value="Genomic_DNA"/>
</dbReference>
<proteinExistence type="predicted"/>
<evidence type="ECO:0000313" key="2">
    <source>
        <dbReference type="Proteomes" id="UP000308181"/>
    </source>
</evidence>
<protein>
    <submittedName>
        <fullName evidence="1">Uncharacterized protein</fullName>
    </submittedName>
</protein>
<evidence type="ECO:0000313" key="1">
    <source>
        <dbReference type="EMBL" id="TKB99130.1"/>
    </source>
</evidence>